<feature type="transmembrane region" description="Helical" evidence="5">
    <location>
        <begin position="96"/>
        <end position="115"/>
    </location>
</feature>
<dbReference type="EMBL" id="JAGSPC010000001">
    <property type="protein sequence ID" value="MBV7258655.1"/>
    <property type="molecule type" value="Genomic_DNA"/>
</dbReference>
<dbReference type="InterPro" id="IPR006694">
    <property type="entry name" value="Fatty_acid_hydroxylase"/>
</dbReference>
<keyword evidence="3 5" id="KW-1133">Transmembrane helix</keyword>
<evidence type="ECO:0000259" key="6">
    <source>
        <dbReference type="Pfam" id="PF04116"/>
    </source>
</evidence>
<keyword evidence="2 5" id="KW-0812">Transmembrane</keyword>
<feature type="domain" description="Fatty acid hydroxylase" evidence="6">
    <location>
        <begin position="103"/>
        <end position="237"/>
    </location>
</feature>
<dbReference type="GO" id="GO:0016491">
    <property type="term" value="F:oxidoreductase activity"/>
    <property type="evidence" value="ECO:0007669"/>
    <property type="project" value="InterPro"/>
</dbReference>
<gene>
    <name evidence="7" type="ORF">KCG46_03565</name>
</gene>
<sequence>MLSPDMPILLALLIVSLVTSAFVAVRYFASSGLFAWITQRVRPGLYSGQKAQIGREIRWSLLATLIYGAPAGMLFWSWNHLGWTQLYSGLADYPLWYMPLSVFIYLFAQDTWFYWTHRAMHAPRLFKIMHKVHHDSRPPTAWTAMSFHWLESIVGAALIPAMLLVVPIHFAMLGVVLTIATIMGVTNHMGWEIFPRQVVHSPLGQWVITASHHEKHHEEYRCNFGLYFRFWDRVCGTDRGFSHRIVKEARHESAPA</sequence>
<reference evidence="7" key="1">
    <citation type="submission" date="2021-04" db="EMBL/GenBank/DDBJ databases">
        <authorList>
            <person name="Pira H."/>
            <person name="Risdian C."/>
            <person name="Wink J."/>
        </authorList>
    </citation>
    <scope>NUCLEOTIDE SEQUENCE</scope>
    <source>
        <strain evidence="7">WH158</strain>
    </source>
</reference>
<evidence type="ECO:0000256" key="4">
    <source>
        <dbReference type="ARBA" id="ARBA00023136"/>
    </source>
</evidence>
<evidence type="ECO:0000313" key="8">
    <source>
        <dbReference type="Proteomes" id="UP001138681"/>
    </source>
</evidence>
<dbReference type="GO" id="GO:0016020">
    <property type="term" value="C:membrane"/>
    <property type="evidence" value="ECO:0007669"/>
    <property type="project" value="UniProtKB-SubCell"/>
</dbReference>
<accession>A0A9X1JK57</accession>
<dbReference type="Pfam" id="PF04116">
    <property type="entry name" value="FA_hydroxylase"/>
    <property type="match status" value="1"/>
</dbReference>
<dbReference type="GO" id="GO:0005506">
    <property type="term" value="F:iron ion binding"/>
    <property type="evidence" value="ECO:0007669"/>
    <property type="project" value="InterPro"/>
</dbReference>
<comment type="caution">
    <text evidence="7">The sequence shown here is derived from an EMBL/GenBank/DDBJ whole genome shotgun (WGS) entry which is preliminary data.</text>
</comment>
<feature type="transmembrane region" description="Helical" evidence="5">
    <location>
        <begin position="168"/>
        <end position="186"/>
    </location>
</feature>
<evidence type="ECO:0000256" key="5">
    <source>
        <dbReference type="SAM" id="Phobius"/>
    </source>
</evidence>
<evidence type="ECO:0000313" key="7">
    <source>
        <dbReference type="EMBL" id="MBV7258655.1"/>
    </source>
</evidence>
<feature type="transmembrane region" description="Helical" evidence="5">
    <location>
        <begin position="6"/>
        <end position="36"/>
    </location>
</feature>
<keyword evidence="8" id="KW-1185">Reference proteome</keyword>
<dbReference type="GO" id="GO:0008610">
    <property type="term" value="P:lipid biosynthetic process"/>
    <property type="evidence" value="ECO:0007669"/>
    <property type="project" value="InterPro"/>
</dbReference>
<evidence type="ECO:0000256" key="3">
    <source>
        <dbReference type="ARBA" id="ARBA00022989"/>
    </source>
</evidence>
<comment type="subcellular location">
    <subcellularLocation>
        <location evidence="1">Membrane</location>
    </subcellularLocation>
</comment>
<protein>
    <submittedName>
        <fullName evidence="7">Sterol desaturase family protein</fullName>
    </submittedName>
</protein>
<dbReference type="PANTHER" id="PTHR11863">
    <property type="entry name" value="STEROL DESATURASE"/>
    <property type="match status" value="1"/>
</dbReference>
<name>A0A9X1JK57_9SPHN</name>
<dbReference type="Proteomes" id="UP001138681">
    <property type="component" value="Unassembled WGS sequence"/>
</dbReference>
<keyword evidence="4 5" id="KW-0472">Membrane</keyword>
<organism evidence="7 8">
    <name type="scientific">Erythrobacter crassostreae</name>
    <dbReference type="NCBI Taxonomy" id="2828328"/>
    <lineage>
        <taxon>Bacteria</taxon>
        <taxon>Pseudomonadati</taxon>
        <taxon>Pseudomonadota</taxon>
        <taxon>Alphaproteobacteria</taxon>
        <taxon>Sphingomonadales</taxon>
        <taxon>Erythrobacteraceae</taxon>
        <taxon>Erythrobacter/Porphyrobacter group</taxon>
        <taxon>Erythrobacter</taxon>
    </lineage>
</organism>
<dbReference type="AlphaFoldDB" id="A0A9X1JK57"/>
<evidence type="ECO:0000256" key="1">
    <source>
        <dbReference type="ARBA" id="ARBA00004370"/>
    </source>
</evidence>
<dbReference type="InterPro" id="IPR050307">
    <property type="entry name" value="Sterol_Desaturase_Related"/>
</dbReference>
<feature type="transmembrane region" description="Helical" evidence="5">
    <location>
        <begin position="57"/>
        <end position="76"/>
    </location>
</feature>
<evidence type="ECO:0000256" key="2">
    <source>
        <dbReference type="ARBA" id="ARBA00022692"/>
    </source>
</evidence>
<proteinExistence type="predicted"/>